<feature type="binding site" description="axial binding residue" evidence="5">
    <location>
        <position position="146"/>
    </location>
    <ligand>
        <name>heme c</name>
        <dbReference type="ChEBI" id="CHEBI:61717"/>
        <label>2</label>
    </ligand>
    <ligandPart>
        <name>Fe</name>
        <dbReference type="ChEBI" id="CHEBI:18248"/>
    </ligandPart>
</feature>
<keyword evidence="3 5" id="KW-0408">Iron</keyword>
<dbReference type="OrthoDB" id="9773456at2"/>
<feature type="signal peptide" evidence="6">
    <location>
        <begin position="1"/>
        <end position="25"/>
    </location>
</feature>
<keyword evidence="2 5" id="KW-0479">Metal-binding</keyword>
<dbReference type="AlphaFoldDB" id="A1SUH1"/>
<feature type="binding site" description="axial binding residue" evidence="5">
    <location>
        <position position="39"/>
    </location>
    <ligand>
        <name>heme c</name>
        <dbReference type="ChEBI" id="CHEBI:61717"/>
        <label>1</label>
    </ligand>
    <ligandPart>
        <name>Fe</name>
        <dbReference type="ChEBI" id="CHEBI:18248"/>
    </ligandPart>
</feature>
<evidence type="ECO:0000256" key="3">
    <source>
        <dbReference type="ARBA" id="ARBA00023004"/>
    </source>
</evidence>
<dbReference type="PIRSF" id="PIRSF000005">
    <property type="entry name" value="Cytochrome_c4"/>
    <property type="match status" value="1"/>
</dbReference>
<dbReference type="PANTHER" id="PTHR33751">
    <property type="entry name" value="CBB3-TYPE CYTOCHROME C OXIDASE SUBUNIT FIXP"/>
    <property type="match status" value="1"/>
</dbReference>
<sequence>MSITKKIQRCVGLGTLFLLMSPAFATSVPSAAAVCTSCHLTTGMGSPNTKPNPAPMIAGQDPEYLTNQINHFLSGKRSDPLMTAMAVMVSDPQKKAEAVNYFASLSTPDIKNLEQRGDHVIIYDPARKLVYQGDWKRNIPACSTCHGASGIGVEAFPRLANQHPNYIEMQLTAWKNNTRSGDLNDVMGSIARQLTNTEISQLALYFANVK</sequence>
<evidence type="ECO:0000256" key="4">
    <source>
        <dbReference type="PIRSR" id="PIRSR000005-1"/>
    </source>
</evidence>
<dbReference type="GO" id="GO:0009055">
    <property type="term" value="F:electron transfer activity"/>
    <property type="evidence" value="ECO:0007669"/>
    <property type="project" value="InterPro"/>
</dbReference>
<reference evidence="8 9" key="1">
    <citation type="submission" date="2007-01" db="EMBL/GenBank/DDBJ databases">
        <title>Complete sequence of Psychromonas ingrahamii 37.</title>
        <authorList>
            <consortium name="US DOE Joint Genome Institute"/>
            <person name="Copeland A."/>
            <person name="Lucas S."/>
            <person name="Lapidus A."/>
            <person name="Barry K."/>
            <person name="Detter J.C."/>
            <person name="Glavina del Rio T."/>
            <person name="Hammon N."/>
            <person name="Israni S."/>
            <person name="Dalin E."/>
            <person name="Tice H."/>
            <person name="Pitluck S."/>
            <person name="Thompson L.S."/>
            <person name="Brettin T."/>
            <person name="Bruce D."/>
            <person name="Han C."/>
            <person name="Tapia R."/>
            <person name="Schmutz J."/>
            <person name="Larimer F."/>
            <person name="Land M."/>
            <person name="Hauser L."/>
            <person name="Kyrpides N."/>
            <person name="Ivanova N."/>
            <person name="Staley J."/>
            <person name="Richardson P."/>
        </authorList>
    </citation>
    <scope>NUCLEOTIDE SEQUENCE [LARGE SCALE GENOMIC DNA]</scope>
    <source>
        <strain evidence="8 9">37</strain>
    </source>
</reference>
<proteinExistence type="predicted"/>
<dbReference type="InterPro" id="IPR009056">
    <property type="entry name" value="Cyt_c-like_dom"/>
</dbReference>
<dbReference type="RefSeq" id="WP_011769699.1">
    <property type="nucleotide sequence ID" value="NC_008709.1"/>
</dbReference>
<organism evidence="8 9">
    <name type="scientific">Psychromonas ingrahamii (strain DSM 17664 / CCUG 51855 / 37)</name>
    <dbReference type="NCBI Taxonomy" id="357804"/>
    <lineage>
        <taxon>Bacteria</taxon>
        <taxon>Pseudomonadati</taxon>
        <taxon>Pseudomonadota</taxon>
        <taxon>Gammaproteobacteria</taxon>
        <taxon>Alteromonadales</taxon>
        <taxon>Psychromonadaceae</taxon>
        <taxon>Psychromonas</taxon>
    </lineage>
</organism>
<accession>A1SUH1</accession>
<name>A1SUH1_PSYIN</name>
<evidence type="ECO:0000256" key="5">
    <source>
        <dbReference type="PIRSR" id="PIRSR000005-2"/>
    </source>
</evidence>
<evidence type="ECO:0000313" key="8">
    <source>
        <dbReference type="EMBL" id="ABM03136.1"/>
    </source>
</evidence>
<dbReference type="HOGENOM" id="CLU_076280_0_1_6"/>
<dbReference type="InterPro" id="IPR036909">
    <property type="entry name" value="Cyt_c-like_dom_sf"/>
</dbReference>
<comment type="PTM">
    <text evidence="4">Binds 2 heme c groups covalently per subunit.</text>
</comment>
<dbReference type="GO" id="GO:0042597">
    <property type="term" value="C:periplasmic space"/>
    <property type="evidence" value="ECO:0007669"/>
    <property type="project" value="InterPro"/>
</dbReference>
<feature type="binding site" description="axial binding residue" evidence="5">
    <location>
        <position position="82"/>
    </location>
    <ligand>
        <name>heme c</name>
        <dbReference type="ChEBI" id="CHEBI:61717"/>
        <label>1</label>
    </ligand>
    <ligandPart>
        <name>Fe</name>
        <dbReference type="ChEBI" id="CHEBI:18248"/>
    </ligandPart>
</feature>
<feature type="binding site" description="covalent" evidence="4">
    <location>
        <position position="38"/>
    </location>
    <ligand>
        <name>heme c</name>
        <dbReference type="ChEBI" id="CHEBI:61717"/>
        <label>1</label>
    </ligand>
</feature>
<dbReference type="SUPFAM" id="SSF46626">
    <property type="entry name" value="Cytochrome c"/>
    <property type="match status" value="2"/>
</dbReference>
<dbReference type="EMBL" id="CP000510">
    <property type="protein sequence ID" value="ABM03136.1"/>
    <property type="molecule type" value="Genomic_DNA"/>
</dbReference>
<evidence type="ECO:0000259" key="7">
    <source>
        <dbReference type="PROSITE" id="PS51007"/>
    </source>
</evidence>
<feature type="binding site" description="covalent" evidence="4">
    <location>
        <position position="145"/>
    </location>
    <ligand>
        <name>heme c</name>
        <dbReference type="ChEBI" id="CHEBI:61717"/>
        <label>2</label>
    </ligand>
</feature>
<dbReference type="KEGG" id="pin:Ping_1310"/>
<feature type="domain" description="Cytochrome c" evidence="7">
    <location>
        <begin position="112"/>
        <end position="210"/>
    </location>
</feature>
<evidence type="ECO:0000256" key="1">
    <source>
        <dbReference type="ARBA" id="ARBA00022617"/>
    </source>
</evidence>
<dbReference type="GO" id="GO:0020037">
    <property type="term" value="F:heme binding"/>
    <property type="evidence" value="ECO:0007669"/>
    <property type="project" value="InterPro"/>
</dbReference>
<dbReference type="Gene3D" id="1.10.760.10">
    <property type="entry name" value="Cytochrome c-like domain"/>
    <property type="match status" value="2"/>
</dbReference>
<protein>
    <submittedName>
        <fullName evidence="8">Diheme-containing protein c4</fullName>
    </submittedName>
</protein>
<evidence type="ECO:0000256" key="6">
    <source>
        <dbReference type="SAM" id="SignalP"/>
    </source>
</evidence>
<gene>
    <name evidence="8" type="ordered locus">Ping_1310</name>
</gene>
<feature type="chain" id="PRO_5002637486" evidence="6">
    <location>
        <begin position="26"/>
        <end position="210"/>
    </location>
</feature>
<feature type="binding site" description="axial binding residue" evidence="5">
    <location>
        <position position="187"/>
    </location>
    <ligand>
        <name>heme c</name>
        <dbReference type="ChEBI" id="CHEBI:61717"/>
        <label>2</label>
    </ligand>
    <ligandPart>
        <name>Fe</name>
        <dbReference type="ChEBI" id="CHEBI:18248"/>
    </ligandPart>
</feature>
<dbReference type="eggNOG" id="COG2863">
    <property type="taxonomic scope" value="Bacteria"/>
</dbReference>
<dbReference type="GO" id="GO:0005506">
    <property type="term" value="F:iron ion binding"/>
    <property type="evidence" value="ECO:0007669"/>
    <property type="project" value="InterPro"/>
</dbReference>
<dbReference type="STRING" id="357804.Ping_1310"/>
<dbReference type="InterPro" id="IPR024167">
    <property type="entry name" value="Cytochrome_c4-like"/>
</dbReference>
<dbReference type="InterPro" id="IPR050597">
    <property type="entry name" value="Cytochrome_c_Oxidase_Subunit"/>
</dbReference>
<dbReference type="PANTHER" id="PTHR33751:SF11">
    <property type="entry name" value="BLL4483 PROTEIN"/>
    <property type="match status" value="1"/>
</dbReference>
<dbReference type="Pfam" id="PF00034">
    <property type="entry name" value="Cytochrom_C"/>
    <property type="match status" value="1"/>
</dbReference>
<evidence type="ECO:0000256" key="2">
    <source>
        <dbReference type="ARBA" id="ARBA00022723"/>
    </source>
</evidence>
<dbReference type="Proteomes" id="UP000000639">
    <property type="component" value="Chromosome"/>
</dbReference>
<keyword evidence="6" id="KW-0732">Signal</keyword>
<dbReference type="PROSITE" id="PS51007">
    <property type="entry name" value="CYTC"/>
    <property type="match status" value="1"/>
</dbReference>
<feature type="binding site" description="covalent" evidence="4">
    <location>
        <position position="35"/>
    </location>
    <ligand>
        <name>heme c</name>
        <dbReference type="ChEBI" id="CHEBI:61717"/>
        <label>1</label>
    </ligand>
</feature>
<feature type="binding site" description="covalent" evidence="4">
    <location>
        <position position="142"/>
    </location>
    <ligand>
        <name>heme c</name>
        <dbReference type="ChEBI" id="CHEBI:61717"/>
        <label>2</label>
    </ligand>
</feature>
<keyword evidence="1 4" id="KW-0349">Heme</keyword>
<keyword evidence="9" id="KW-1185">Reference proteome</keyword>
<evidence type="ECO:0000313" key="9">
    <source>
        <dbReference type="Proteomes" id="UP000000639"/>
    </source>
</evidence>